<dbReference type="Pfam" id="PF00672">
    <property type="entry name" value="HAMP"/>
    <property type="match status" value="1"/>
</dbReference>
<keyword evidence="7" id="KW-1185">Reference proteome</keyword>
<dbReference type="Gene3D" id="3.30.70.270">
    <property type="match status" value="1"/>
</dbReference>
<dbReference type="CDD" id="cd01948">
    <property type="entry name" value="EAL"/>
    <property type="match status" value="1"/>
</dbReference>
<dbReference type="AlphaFoldDB" id="A0A5B7WUD1"/>
<dbReference type="InterPro" id="IPR029787">
    <property type="entry name" value="Nucleotide_cyclase"/>
</dbReference>
<dbReference type="Pfam" id="PF00990">
    <property type="entry name" value="GGDEF"/>
    <property type="match status" value="1"/>
</dbReference>
<dbReference type="PANTHER" id="PTHR44757:SF2">
    <property type="entry name" value="BIOFILM ARCHITECTURE MAINTENANCE PROTEIN MBAA"/>
    <property type="match status" value="1"/>
</dbReference>
<dbReference type="RefSeq" id="WP_138926043.1">
    <property type="nucleotide sequence ID" value="NZ_CP034412.1"/>
</dbReference>
<sequence length="498" mass="54851">MTHAEMDPRIQDIVDSILKIAGGDFAVSLRPSQQRDDIDAIMVGIKAMANRLSGTYEELEQRVRQRTHLLESARDKMEVLAYTDPLTSLANRAALMRELASQLDAAHRAEPVSTLFLIDLDDFKPINDIHGHNAGDRVLQEVATRLRQSVRPGDLATRLGGDEFAILARVDASAAKTMGQRLLQVLREPVEVGPANITPGGSIGFCVGHESLTAEQWLECADTAMYVAKRDPKEKVQQFEDFMLYERHRKALLSTELRTALASGQIHPAYQTVISVEDGAEVGVEALARWEHPELGELSPADFLPLAAESGLLSQLTTRLLDCALADLGQWRRGQRVSEDFRVQVNVTPSELMDLAFSDKVTQKLREHEIPPECLVIEVTEERYISGDRPELYSLRALRELGVRVFIDDFGAGYSSFGYLSKLPVAGVKVDRSITIGVDSDPKQRAVMQAVLDLAVACGLECIVEGVETEAEAAVLRTLGAHCLQGFLFGRPGPYPSI</sequence>
<name>A0A5B7WUD1_9MICC</name>
<dbReference type="PROSITE" id="PS50883">
    <property type="entry name" value="EAL"/>
    <property type="match status" value="1"/>
</dbReference>
<dbReference type="PANTHER" id="PTHR44757">
    <property type="entry name" value="DIGUANYLATE CYCLASE DGCP"/>
    <property type="match status" value="1"/>
</dbReference>
<feature type="domain" description="EAL" evidence="3">
    <location>
        <begin position="250"/>
        <end position="498"/>
    </location>
</feature>
<reference evidence="6 7" key="1">
    <citation type="submission" date="2018-12" db="EMBL/GenBank/DDBJ databases">
        <title>Complete Genome Sequence of Glutamicibacter creatinolyticus strain LGCM259,isolated from an abscess of a 12-year-old mare in Italy.</title>
        <authorList>
            <person name="Santos R.G."/>
            <person name="Silva A.L."/>
            <person name="Seyffert N."/>
            <person name="Castro T.L.P."/>
            <person name="Attili A.R."/>
            <person name="Rifici C."/>
            <person name="Mazzullo G."/>
            <person name="Brenig B."/>
            <person name="Venanzi F."/>
            <person name="Azevedo V."/>
        </authorList>
    </citation>
    <scope>NUCLEOTIDE SEQUENCE [LARGE SCALE GENOMIC DNA]</scope>
    <source>
        <strain evidence="6 7">LGCM 259</strain>
    </source>
</reference>
<dbReference type="InterPro" id="IPR001633">
    <property type="entry name" value="EAL_dom"/>
</dbReference>
<dbReference type="Proteomes" id="UP000307000">
    <property type="component" value="Chromosome"/>
</dbReference>
<dbReference type="GO" id="GO:0007165">
    <property type="term" value="P:signal transduction"/>
    <property type="evidence" value="ECO:0007669"/>
    <property type="project" value="InterPro"/>
</dbReference>
<dbReference type="Gene3D" id="3.20.20.450">
    <property type="entry name" value="EAL domain"/>
    <property type="match status" value="1"/>
</dbReference>
<dbReference type="GO" id="GO:0016020">
    <property type="term" value="C:membrane"/>
    <property type="evidence" value="ECO:0007669"/>
    <property type="project" value="InterPro"/>
</dbReference>
<dbReference type="EMBL" id="CP034412">
    <property type="protein sequence ID" value="QCY46895.1"/>
    <property type="molecule type" value="Genomic_DNA"/>
</dbReference>
<evidence type="ECO:0008006" key="8">
    <source>
        <dbReference type="Google" id="ProtNLM"/>
    </source>
</evidence>
<proteinExistence type="predicted"/>
<evidence type="ECO:0000259" key="4">
    <source>
        <dbReference type="PROSITE" id="PS50885"/>
    </source>
</evidence>
<keyword evidence="2" id="KW-0472">Membrane</keyword>
<accession>A0A5B7WUD1</accession>
<evidence type="ECO:0000313" key="6">
    <source>
        <dbReference type="EMBL" id="QCY46895.1"/>
    </source>
</evidence>
<evidence type="ECO:0000256" key="2">
    <source>
        <dbReference type="ARBA" id="ARBA00022989"/>
    </source>
</evidence>
<gene>
    <name evidence="6" type="ORF">GcLGCM259_1154</name>
</gene>
<dbReference type="SMART" id="SM00052">
    <property type="entry name" value="EAL"/>
    <property type="match status" value="1"/>
</dbReference>
<evidence type="ECO:0000259" key="3">
    <source>
        <dbReference type="PROSITE" id="PS50883"/>
    </source>
</evidence>
<keyword evidence="2" id="KW-1133">Transmembrane helix</keyword>
<dbReference type="InterPro" id="IPR000160">
    <property type="entry name" value="GGDEF_dom"/>
</dbReference>
<dbReference type="Pfam" id="PF00563">
    <property type="entry name" value="EAL"/>
    <property type="match status" value="1"/>
</dbReference>
<dbReference type="SUPFAM" id="SSF141868">
    <property type="entry name" value="EAL domain-like"/>
    <property type="match status" value="1"/>
</dbReference>
<dbReference type="InterPro" id="IPR052155">
    <property type="entry name" value="Biofilm_reg_signaling"/>
</dbReference>
<dbReference type="SMART" id="SM00267">
    <property type="entry name" value="GGDEF"/>
    <property type="match status" value="1"/>
</dbReference>
<organism evidence="6 7">
    <name type="scientific">Glutamicibacter creatinolyticus</name>
    <dbReference type="NCBI Taxonomy" id="162496"/>
    <lineage>
        <taxon>Bacteria</taxon>
        <taxon>Bacillati</taxon>
        <taxon>Actinomycetota</taxon>
        <taxon>Actinomycetes</taxon>
        <taxon>Micrococcales</taxon>
        <taxon>Micrococcaceae</taxon>
        <taxon>Glutamicibacter</taxon>
    </lineage>
</organism>
<feature type="domain" description="GGDEF" evidence="5">
    <location>
        <begin position="111"/>
        <end position="241"/>
    </location>
</feature>
<dbReference type="PROSITE" id="PS50887">
    <property type="entry name" value="GGDEF"/>
    <property type="match status" value="1"/>
</dbReference>
<dbReference type="InterPro" id="IPR003660">
    <property type="entry name" value="HAMP_dom"/>
</dbReference>
<feature type="domain" description="HAMP" evidence="4">
    <location>
        <begin position="9"/>
        <end position="57"/>
    </location>
</feature>
<dbReference type="SUPFAM" id="SSF55073">
    <property type="entry name" value="Nucleotide cyclase"/>
    <property type="match status" value="1"/>
</dbReference>
<evidence type="ECO:0000256" key="1">
    <source>
        <dbReference type="ARBA" id="ARBA00022692"/>
    </source>
</evidence>
<dbReference type="InterPro" id="IPR043128">
    <property type="entry name" value="Rev_trsase/Diguanyl_cyclase"/>
</dbReference>
<keyword evidence="1" id="KW-0812">Transmembrane</keyword>
<dbReference type="CDD" id="cd01949">
    <property type="entry name" value="GGDEF"/>
    <property type="match status" value="1"/>
</dbReference>
<evidence type="ECO:0000313" key="7">
    <source>
        <dbReference type="Proteomes" id="UP000307000"/>
    </source>
</evidence>
<dbReference type="PROSITE" id="PS50885">
    <property type="entry name" value="HAMP"/>
    <property type="match status" value="1"/>
</dbReference>
<dbReference type="KEGG" id="gcr:GcLGCM259_1154"/>
<dbReference type="InterPro" id="IPR035919">
    <property type="entry name" value="EAL_sf"/>
</dbReference>
<dbReference type="NCBIfam" id="TIGR00254">
    <property type="entry name" value="GGDEF"/>
    <property type="match status" value="1"/>
</dbReference>
<protein>
    <recommendedName>
        <fullName evidence="8">EAL domain-containing protein</fullName>
    </recommendedName>
</protein>
<evidence type="ECO:0000259" key="5">
    <source>
        <dbReference type="PROSITE" id="PS50887"/>
    </source>
</evidence>